<accession>A0AAJ7E1A1</accession>
<feature type="transmembrane region" description="Helical" evidence="6">
    <location>
        <begin position="265"/>
        <end position="286"/>
    </location>
</feature>
<evidence type="ECO:0000256" key="6">
    <source>
        <dbReference type="SAM" id="Phobius"/>
    </source>
</evidence>
<dbReference type="KEGG" id="csol:105367224"/>
<feature type="transmembrane region" description="Helical" evidence="6">
    <location>
        <begin position="96"/>
        <end position="116"/>
    </location>
</feature>
<feature type="transmembrane region" description="Helical" evidence="6">
    <location>
        <begin position="397"/>
        <end position="414"/>
    </location>
</feature>
<feature type="transmembrane region" description="Helical" evidence="6">
    <location>
        <begin position="71"/>
        <end position="89"/>
    </location>
</feature>
<evidence type="ECO:0000313" key="8">
    <source>
        <dbReference type="RefSeq" id="XP_011504159.1"/>
    </source>
</evidence>
<feature type="transmembrane region" description="Helical" evidence="6">
    <location>
        <begin position="478"/>
        <end position="496"/>
    </location>
</feature>
<evidence type="ECO:0000313" key="7">
    <source>
        <dbReference type="Proteomes" id="UP000695007"/>
    </source>
</evidence>
<proteinExistence type="inferred from homology"/>
<keyword evidence="2 6" id="KW-0812">Transmembrane</keyword>
<dbReference type="Pfam" id="PF03062">
    <property type="entry name" value="MBOAT"/>
    <property type="match status" value="1"/>
</dbReference>
<dbReference type="PANTHER" id="PTHR13285:SF18">
    <property type="entry name" value="PROTEIN-CYSTEINE N-PALMITOYLTRANSFERASE RASP"/>
    <property type="match status" value="1"/>
</dbReference>
<feature type="transmembrane region" description="Helical" evidence="6">
    <location>
        <begin position="440"/>
        <end position="458"/>
    </location>
</feature>
<dbReference type="PANTHER" id="PTHR13285">
    <property type="entry name" value="ACYLTRANSFERASE"/>
    <property type="match status" value="1"/>
</dbReference>
<dbReference type="RefSeq" id="XP_011504159.1">
    <property type="nucleotide sequence ID" value="XM_011505857.1"/>
</dbReference>
<keyword evidence="7" id="KW-1185">Reference proteome</keyword>
<dbReference type="GeneID" id="105367224"/>
<evidence type="ECO:0000256" key="5">
    <source>
        <dbReference type="ARBA" id="ARBA00038268"/>
    </source>
</evidence>
<sequence>MPGTSKQAKLSRTESSIYATLWIIAVFYSIYCFYSSPETQFINYVDTYNDFKPGWSFLNRKIDVSDEEWRLWIPLIYKLIPWIIVHIFISQYLKYLCSDTAVIYIWYILISILFLWNYFGLLSTLCTLLLPCISCLLTSLQSKSLSWLIHSITLVIINWAKVSDVIFMEWLLLTAEHHYILTTAICWIQLRSISYSIDSIGMYKHIDTCGFFKDLLKNIAYCLYLPTLFLGPVILYQQFTDGIDKPFTAWNKTKIITTVYNVMRYSFWILFTNICLHYLYFNALLFHGHIVAELSPWAFYGLGYCMGQYFLNKYVVVYGVVSIVCKAEDIEAPVQPKCIGRIHLYSDMWKHFDRGLYKFLLKYIYIPCNPKSSYGKFFASALCFAFIFLWHGLNFPIFIWAFLNFLGLLLENIVKSTSAYFFEKILHNSLSPQNKRRLECILISPLLAFSAIANFYFLAGDQIGNMYIWRIIKDSWQINFILLFILYCCCQTCIEIKQIEQMNSLKSRKDIEIKMYKKLSNF</sequence>
<feature type="transmembrane region" description="Helical" evidence="6">
    <location>
        <begin position="179"/>
        <end position="197"/>
    </location>
</feature>
<name>A0AAJ7E1A1_9HYME</name>
<dbReference type="CTD" id="44098"/>
<dbReference type="GO" id="GO:0005783">
    <property type="term" value="C:endoplasmic reticulum"/>
    <property type="evidence" value="ECO:0007669"/>
    <property type="project" value="TreeGrafter"/>
</dbReference>
<dbReference type="InterPro" id="IPR004299">
    <property type="entry name" value="MBOAT_fam"/>
</dbReference>
<dbReference type="GO" id="GO:0016020">
    <property type="term" value="C:membrane"/>
    <property type="evidence" value="ECO:0007669"/>
    <property type="project" value="UniProtKB-SubCell"/>
</dbReference>
<dbReference type="InterPro" id="IPR051085">
    <property type="entry name" value="MB_O-acyltransferase"/>
</dbReference>
<organism evidence="7 8">
    <name type="scientific">Ceratosolen solmsi marchali</name>
    <dbReference type="NCBI Taxonomy" id="326594"/>
    <lineage>
        <taxon>Eukaryota</taxon>
        <taxon>Metazoa</taxon>
        <taxon>Ecdysozoa</taxon>
        <taxon>Arthropoda</taxon>
        <taxon>Hexapoda</taxon>
        <taxon>Insecta</taxon>
        <taxon>Pterygota</taxon>
        <taxon>Neoptera</taxon>
        <taxon>Endopterygota</taxon>
        <taxon>Hymenoptera</taxon>
        <taxon>Apocrita</taxon>
        <taxon>Proctotrupomorpha</taxon>
        <taxon>Chalcidoidea</taxon>
        <taxon>Agaonidae</taxon>
        <taxon>Agaoninae</taxon>
        <taxon>Ceratosolen</taxon>
    </lineage>
</organism>
<evidence type="ECO:0000256" key="2">
    <source>
        <dbReference type="ARBA" id="ARBA00022692"/>
    </source>
</evidence>
<protein>
    <submittedName>
        <fullName evidence="8">Protein-cysteine N-palmitoyltransferase Rasp</fullName>
    </submittedName>
</protein>
<dbReference type="GO" id="GO:0016409">
    <property type="term" value="F:palmitoyltransferase activity"/>
    <property type="evidence" value="ECO:0007669"/>
    <property type="project" value="TreeGrafter"/>
</dbReference>
<reference evidence="8" key="1">
    <citation type="submission" date="2025-08" db="UniProtKB">
        <authorList>
            <consortium name="RefSeq"/>
        </authorList>
    </citation>
    <scope>IDENTIFICATION</scope>
</reference>
<keyword evidence="4 6" id="KW-0472">Membrane</keyword>
<feature type="transmembrane region" description="Helical" evidence="6">
    <location>
        <begin position="218"/>
        <end position="239"/>
    </location>
</feature>
<evidence type="ECO:0000256" key="4">
    <source>
        <dbReference type="ARBA" id="ARBA00023136"/>
    </source>
</evidence>
<evidence type="ECO:0000256" key="1">
    <source>
        <dbReference type="ARBA" id="ARBA00004141"/>
    </source>
</evidence>
<comment type="subcellular location">
    <subcellularLocation>
        <location evidence="1">Membrane</location>
        <topology evidence="1">Multi-pass membrane protein</topology>
    </subcellularLocation>
</comment>
<dbReference type="Proteomes" id="UP000695007">
    <property type="component" value="Unplaced"/>
</dbReference>
<dbReference type="AlphaFoldDB" id="A0AAJ7E1A1"/>
<comment type="similarity">
    <text evidence="5">Belongs to the membrane-bound acyltransferase family. HHAT subfamily.</text>
</comment>
<keyword evidence="3 6" id="KW-1133">Transmembrane helix</keyword>
<gene>
    <name evidence="8" type="primary">LOC105367224</name>
</gene>
<feature type="transmembrane region" description="Helical" evidence="6">
    <location>
        <begin position="16"/>
        <end position="36"/>
    </location>
</feature>
<evidence type="ECO:0000256" key="3">
    <source>
        <dbReference type="ARBA" id="ARBA00022989"/>
    </source>
</evidence>
<feature type="transmembrane region" description="Helical" evidence="6">
    <location>
        <begin position="152"/>
        <end position="173"/>
    </location>
</feature>